<evidence type="ECO:0000313" key="7">
    <source>
        <dbReference type="Proteomes" id="UP000494106"/>
    </source>
</evidence>
<dbReference type="GO" id="GO:0005509">
    <property type="term" value="F:calcium ion binding"/>
    <property type="evidence" value="ECO:0007669"/>
    <property type="project" value="InterPro"/>
</dbReference>
<dbReference type="AlphaFoldDB" id="A0A8S1A1P0"/>
<dbReference type="InterPro" id="IPR002048">
    <property type="entry name" value="EF_hand_dom"/>
</dbReference>
<dbReference type="Pfam" id="PF13499">
    <property type="entry name" value="EF-hand_7"/>
    <property type="match status" value="1"/>
</dbReference>
<dbReference type="EMBL" id="CADEBC010000503">
    <property type="protein sequence ID" value="CAB3239654.1"/>
    <property type="molecule type" value="Genomic_DNA"/>
</dbReference>
<dbReference type="Pfam" id="PF13202">
    <property type="entry name" value="EF-hand_5"/>
    <property type="match status" value="1"/>
</dbReference>
<keyword evidence="3" id="KW-0106">Calcium</keyword>
<dbReference type="Gene3D" id="1.10.238.10">
    <property type="entry name" value="EF-hand"/>
    <property type="match status" value="2"/>
</dbReference>
<dbReference type="PANTHER" id="PTHR34524:SF6">
    <property type="entry name" value="CALCYPHOSINE LIKE"/>
    <property type="match status" value="1"/>
</dbReference>
<evidence type="ECO:0000256" key="1">
    <source>
        <dbReference type="ARBA" id="ARBA00022723"/>
    </source>
</evidence>
<organism evidence="5 7">
    <name type="scientific">Arctia plantaginis</name>
    <name type="common">Wood tiger moth</name>
    <name type="synonym">Phalaena plantaginis</name>
    <dbReference type="NCBI Taxonomy" id="874455"/>
    <lineage>
        <taxon>Eukaryota</taxon>
        <taxon>Metazoa</taxon>
        <taxon>Ecdysozoa</taxon>
        <taxon>Arthropoda</taxon>
        <taxon>Hexapoda</taxon>
        <taxon>Insecta</taxon>
        <taxon>Pterygota</taxon>
        <taxon>Neoptera</taxon>
        <taxon>Endopterygota</taxon>
        <taxon>Lepidoptera</taxon>
        <taxon>Glossata</taxon>
        <taxon>Ditrysia</taxon>
        <taxon>Noctuoidea</taxon>
        <taxon>Erebidae</taxon>
        <taxon>Arctiinae</taxon>
        <taxon>Arctia</taxon>
    </lineage>
</organism>
<feature type="domain" description="EF-hand" evidence="4">
    <location>
        <begin position="1"/>
        <end position="24"/>
    </location>
</feature>
<dbReference type="PANTHER" id="PTHR34524">
    <property type="entry name" value="CALCYPHOSIN"/>
    <property type="match status" value="1"/>
</dbReference>
<comment type="caution">
    <text evidence="5">The sequence shown here is derived from an EMBL/GenBank/DDBJ whole genome shotgun (WGS) entry which is preliminary data.</text>
</comment>
<evidence type="ECO:0000259" key="4">
    <source>
        <dbReference type="PROSITE" id="PS50222"/>
    </source>
</evidence>
<evidence type="ECO:0000313" key="6">
    <source>
        <dbReference type="EMBL" id="CAB3240193.1"/>
    </source>
</evidence>
<proteinExistence type="predicted"/>
<evidence type="ECO:0000256" key="3">
    <source>
        <dbReference type="ARBA" id="ARBA00022837"/>
    </source>
</evidence>
<name>A0A8S1A1P0_ARCPL</name>
<dbReference type="CDD" id="cd00051">
    <property type="entry name" value="EFh"/>
    <property type="match status" value="1"/>
</dbReference>
<reference evidence="7 8" key="1">
    <citation type="submission" date="2020-04" db="EMBL/GenBank/DDBJ databases">
        <authorList>
            <person name="Wallbank WR R."/>
            <person name="Pardo Diaz C."/>
            <person name="Kozak K."/>
            <person name="Martin S."/>
            <person name="Jiggins C."/>
            <person name="Moest M."/>
            <person name="Warren A I."/>
            <person name="Byers J.R.P. K."/>
            <person name="Montejo-Kovacevich G."/>
            <person name="Yen C E."/>
        </authorList>
    </citation>
    <scope>NUCLEOTIDE SEQUENCE [LARGE SCALE GENOMIC DNA]</scope>
</reference>
<protein>
    <recommendedName>
        <fullName evidence="4">EF-hand domain-containing protein</fullName>
    </recommendedName>
</protein>
<dbReference type="InterPro" id="IPR051581">
    <property type="entry name" value="Ca-bind"/>
</dbReference>
<dbReference type="InterPro" id="IPR011992">
    <property type="entry name" value="EF-hand-dom_pair"/>
</dbReference>
<evidence type="ECO:0000313" key="8">
    <source>
        <dbReference type="Proteomes" id="UP000494256"/>
    </source>
</evidence>
<feature type="domain" description="EF-hand" evidence="4">
    <location>
        <begin position="61"/>
        <end position="96"/>
    </location>
</feature>
<keyword evidence="1" id="KW-0479">Metal-binding</keyword>
<evidence type="ECO:0000313" key="5">
    <source>
        <dbReference type="EMBL" id="CAB3239654.1"/>
    </source>
</evidence>
<gene>
    <name evidence="5" type="ORF">APLA_LOCUS7876</name>
    <name evidence="6" type="ORF">APLA_LOCUS8903</name>
</gene>
<dbReference type="SUPFAM" id="SSF47473">
    <property type="entry name" value="EF-hand"/>
    <property type="match status" value="1"/>
</dbReference>
<accession>A0A8S1A1P0</accession>
<sequence>MDDDGSTQLTKEEFFNGIKETGLELRHKDAEELFEKFDIDKIGFISLDEFLSQIRPPKADSRRAIVEQGFKKLDTTGDGAITVEDICGVYSLTAHPRYMSGEETGDLILNKFFLSFPGVLLT</sequence>
<dbReference type="PROSITE" id="PS50222">
    <property type="entry name" value="EF_HAND_2"/>
    <property type="match status" value="3"/>
</dbReference>
<feature type="domain" description="EF-hand" evidence="4">
    <location>
        <begin position="25"/>
        <end position="60"/>
    </location>
</feature>
<evidence type="ECO:0000256" key="2">
    <source>
        <dbReference type="ARBA" id="ARBA00022737"/>
    </source>
</evidence>
<dbReference type="OrthoDB" id="444540at2759"/>
<dbReference type="Proteomes" id="UP000494106">
    <property type="component" value="Unassembled WGS sequence"/>
</dbReference>
<keyword evidence="2" id="KW-0677">Repeat</keyword>
<keyword evidence="7" id="KW-1185">Reference proteome</keyword>
<dbReference type="EMBL" id="CADEBD010000309">
    <property type="protein sequence ID" value="CAB3240193.1"/>
    <property type="molecule type" value="Genomic_DNA"/>
</dbReference>
<dbReference type="Proteomes" id="UP000494256">
    <property type="component" value="Unassembled WGS sequence"/>
</dbReference>